<protein>
    <submittedName>
        <fullName evidence="1">Uncharacterized protein</fullName>
    </submittedName>
</protein>
<accession>A0ABS0B7D7</accession>
<organism evidence="1 2">
    <name type="scientific">Lysobacter niastensis</name>
    <dbReference type="NCBI Taxonomy" id="380629"/>
    <lineage>
        <taxon>Bacteria</taxon>
        <taxon>Pseudomonadati</taxon>
        <taxon>Pseudomonadota</taxon>
        <taxon>Gammaproteobacteria</taxon>
        <taxon>Lysobacterales</taxon>
        <taxon>Lysobacteraceae</taxon>
        <taxon>Lysobacter</taxon>
    </lineage>
</organism>
<name>A0ABS0B7D7_9GAMM</name>
<dbReference type="Proteomes" id="UP001429984">
    <property type="component" value="Unassembled WGS sequence"/>
</dbReference>
<dbReference type="EMBL" id="JADLZT010000004">
    <property type="protein sequence ID" value="MBF6024153.1"/>
    <property type="molecule type" value="Genomic_DNA"/>
</dbReference>
<reference evidence="1 2" key="1">
    <citation type="submission" date="2020-11" db="EMBL/GenBank/DDBJ databases">
        <title>Draft Genome Sequence and Secondary Metabolite Biosynthetic Potential of the Lysobacter niastensis Type strain DSM 18481.</title>
        <authorList>
            <person name="Turrini P."/>
            <person name="Artuso I."/>
            <person name="Tescari M."/>
            <person name="Lugli G.A."/>
            <person name="Frangipani E."/>
            <person name="Ventura M."/>
            <person name="Visca P."/>
        </authorList>
    </citation>
    <scope>NUCLEOTIDE SEQUENCE [LARGE SCALE GENOMIC DNA]</scope>
    <source>
        <strain evidence="1 2">DSM 18481</strain>
    </source>
</reference>
<evidence type="ECO:0000313" key="2">
    <source>
        <dbReference type="Proteomes" id="UP001429984"/>
    </source>
</evidence>
<comment type="caution">
    <text evidence="1">The sequence shown here is derived from an EMBL/GenBank/DDBJ whole genome shotgun (WGS) entry which is preliminary data.</text>
</comment>
<proteinExistence type="predicted"/>
<evidence type="ECO:0000313" key="1">
    <source>
        <dbReference type="EMBL" id="MBF6024153.1"/>
    </source>
</evidence>
<keyword evidence="2" id="KW-1185">Reference proteome</keyword>
<sequence>MRAPTPRQEFETAPDLYAYVQRLDAAVRAGDPDAAWMASRAYDYCAGFAMAPTGYAHDTEAIAAMRLSTSEAMATSRQRVSQRCARFAPQDRLFQAMLVRRIQAARAGSLAAEASLVAMGRPLSNDENYLRSLVLRVRRSKDAEAYLALSPVMGAVANGKPELADQVAGSQQSELAWQVAACELGMSCGPDSALMTSYCANGGICSREQGQDFQRFVNSATRAQGAEAVDEMVASLLGGGRG</sequence>
<gene>
    <name evidence="1" type="ORF">IU514_08925</name>
</gene>